<dbReference type="GO" id="GO:0016042">
    <property type="term" value="P:lipid catabolic process"/>
    <property type="evidence" value="ECO:0007669"/>
    <property type="project" value="UniProtKB-KW"/>
</dbReference>
<keyword evidence="3" id="KW-0443">Lipid metabolism</keyword>
<gene>
    <name evidence="5" type="ORF">SAMN05421770_101561</name>
</gene>
<dbReference type="GO" id="GO:0003847">
    <property type="term" value="F:1-alkyl-2-acetylglycerophosphocholine esterase activity"/>
    <property type="evidence" value="ECO:0007669"/>
    <property type="project" value="TreeGrafter"/>
</dbReference>
<dbReference type="Pfam" id="PF03403">
    <property type="entry name" value="PAF-AH_p_II"/>
    <property type="match status" value="1"/>
</dbReference>
<protein>
    <submittedName>
        <fullName evidence="5">Platelet-activating factor acetylhydrolase, isoform II</fullName>
    </submittedName>
</protein>
<dbReference type="PANTHER" id="PTHR10272:SF0">
    <property type="entry name" value="PLATELET-ACTIVATING FACTOR ACETYLHYDROLASE"/>
    <property type="match status" value="1"/>
</dbReference>
<evidence type="ECO:0000313" key="6">
    <source>
        <dbReference type="Proteomes" id="UP000198356"/>
    </source>
</evidence>
<evidence type="ECO:0000259" key="4">
    <source>
        <dbReference type="Pfam" id="PF12740"/>
    </source>
</evidence>
<evidence type="ECO:0000313" key="5">
    <source>
        <dbReference type="EMBL" id="SNS33801.1"/>
    </source>
</evidence>
<keyword evidence="1 5" id="KW-0378">Hydrolase</keyword>
<reference evidence="5 6" key="1">
    <citation type="submission" date="2017-06" db="EMBL/GenBank/DDBJ databases">
        <authorList>
            <person name="Kim H.J."/>
            <person name="Triplett B.A."/>
        </authorList>
    </citation>
    <scope>NUCLEOTIDE SEQUENCE [LARGE SCALE GENOMIC DNA]</scope>
    <source>
        <strain evidence="5 6">DSM 18704</strain>
    </source>
</reference>
<keyword evidence="2" id="KW-0442">Lipid degradation</keyword>
<evidence type="ECO:0000256" key="3">
    <source>
        <dbReference type="ARBA" id="ARBA00023098"/>
    </source>
</evidence>
<dbReference type="OrthoDB" id="9814760at2"/>
<dbReference type="Pfam" id="PF12740">
    <property type="entry name" value="PETase"/>
    <property type="match status" value="1"/>
</dbReference>
<proteinExistence type="predicted"/>
<organism evidence="5 6">
    <name type="scientific">Granulicella rosea</name>
    <dbReference type="NCBI Taxonomy" id="474952"/>
    <lineage>
        <taxon>Bacteria</taxon>
        <taxon>Pseudomonadati</taxon>
        <taxon>Acidobacteriota</taxon>
        <taxon>Terriglobia</taxon>
        <taxon>Terriglobales</taxon>
        <taxon>Acidobacteriaceae</taxon>
        <taxon>Granulicella</taxon>
    </lineage>
</organism>
<name>A0A239DNZ2_9BACT</name>
<dbReference type="PANTHER" id="PTHR10272">
    <property type="entry name" value="PLATELET-ACTIVATING FACTOR ACETYLHYDROLASE"/>
    <property type="match status" value="1"/>
</dbReference>
<sequence>MTQRYSYDPPRRWGLWRLLAALACVAAASALALMLIVKRHRLPAPTGPYAVGTRILDMTDTSRHADGVAGSAAGGSRQLVAQIWYPALPSQQPVAAYKRWREVGYKDLYEPLVKTNSRWDAPVAPDLQRVAFPVLIFGHSWGGERVQNTALAEDLASHGYIVLAVDHPYNSGRVLLQDGRVIAGSEPIEGPLGASATAEQQIDYWNATLDIWAADDLFALNRLAALNADADDPLHGRVDTNIVGAYGHSFGGAASLRLCGLDPRIKAAVNLDGWTFGALASRTSAQPVLIFYEQVSVGRRDELAKTPPPGTVEDQKDRADFAAVDRSFARYGGTRLFVRDTQHLDFSDQPLLPPLHRGHFTGPIAPARVDDILRQTVLAFFDQSLRGKPSKLLADPHAVFPEVTAEVHETAANP</sequence>
<dbReference type="Proteomes" id="UP000198356">
    <property type="component" value="Unassembled WGS sequence"/>
</dbReference>
<dbReference type="SUPFAM" id="SSF53474">
    <property type="entry name" value="alpha/beta-Hydrolases"/>
    <property type="match status" value="1"/>
</dbReference>
<accession>A0A239DNZ2</accession>
<dbReference type="RefSeq" id="WP_089406844.1">
    <property type="nucleotide sequence ID" value="NZ_FZOU01000001.1"/>
</dbReference>
<evidence type="ECO:0000256" key="2">
    <source>
        <dbReference type="ARBA" id="ARBA00022963"/>
    </source>
</evidence>
<feature type="domain" description="PET hydrolase/cutinase-like" evidence="4">
    <location>
        <begin position="217"/>
        <end position="291"/>
    </location>
</feature>
<dbReference type="AlphaFoldDB" id="A0A239DNZ2"/>
<evidence type="ECO:0000256" key="1">
    <source>
        <dbReference type="ARBA" id="ARBA00022801"/>
    </source>
</evidence>
<keyword evidence="6" id="KW-1185">Reference proteome</keyword>
<dbReference type="InterPro" id="IPR041127">
    <property type="entry name" value="PET_hydrolase/cutinase-like"/>
</dbReference>
<dbReference type="Gene3D" id="3.40.50.1820">
    <property type="entry name" value="alpha/beta hydrolase"/>
    <property type="match status" value="1"/>
</dbReference>
<dbReference type="InterPro" id="IPR029058">
    <property type="entry name" value="AB_hydrolase_fold"/>
</dbReference>
<dbReference type="EMBL" id="FZOU01000001">
    <property type="protein sequence ID" value="SNS33801.1"/>
    <property type="molecule type" value="Genomic_DNA"/>
</dbReference>